<organism evidence="1">
    <name type="scientific">anaerobic digester metagenome</name>
    <dbReference type="NCBI Taxonomy" id="1263854"/>
    <lineage>
        <taxon>unclassified sequences</taxon>
        <taxon>metagenomes</taxon>
        <taxon>ecological metagenomes</taxon>
    </lineage>
</organism>
<reference evidence="1" key="1">
    <citation type="submission" date="2019-03" db="EMBL/GenBank/DDBJ databases">
        <authorList>
            <person name="Hao L."/>
        </authorList>
    </citation>
    <scope>NUCLEOTIDE SEQUENCE</scope>
</reference>
<dbReference type="InterPro" id="IPR013785">
    <property type="entry name" value="Aldolase_TIM"/>
</dbReference>
<sequence>MEGSQKIDENTFGKSITDPCLGWDETADFVRRLAEAV</sequence>
<dbReference type="Gene3D" id="3.20.20.70">
    <property type="entry name" value="Aldolase class I"/>
    <property type="match status" value="1"/>
</dbReference>
<dbReference type="SUPFAM" id="SSF51569">
    <property type="entry name" value="Aldolase"/>
    <property type="match status" value="1"/>
</dbReference>
<evidence type="ECO:0008006" key="2">
    <source>
        <dbReference type="Google" id="ProtNLM"/>
    </source>
</evidence>
<evidence type="ECO:0000313" key="1">
    <source>
        <dbReference type="EMBL" id="VFU12060.1"/>
    </source>
</evidence>
<dbReference type="EMBL" id="CAADRM010000027">
    <property type="protein sequence ID" value="VFU12060.1"/>
    <property type="molecule type" value="Genomic_DNA"/>
</dbReference>
<name>A0A485LVY4_9ZZZZ</name>
<accession>A0A485LVY4</accession>
<dbReference type="AlphaFoldDB" id="A0A485LVY4"/>
<protein>
    <recommendedName>
        <fullName evidence="2">3-deoxy-7-phosphoheptulonate synthase</fullName>
    </recommendedName>
</protein>
<proteinExistence type="predicted"/>
<gene>
    <name evidence="1" type="ORF">SCFA_1220009</name>
</gene>